<dbReference type="EMBL" id="JACHEK010000008">
    <property type="protein sequence ID" value="MBB6146080.1"/>
    <property type="molecule type" value="Genomic_DNA"/>
</dbReference>
<comment type="caution">
    <text evidence="3">The sequence shown here is derived from an EMBL/GenBank/DDBJ whole genome shotgun (WGS) entry which is preliminary data.</text>
</comment>
<evidence type="ECO:0000259" key="2">
    <source>
        <dbReference type="Pfam" id="PF01557"/>
    </source>
</evidence>
<reference evidence="3 4" key="1">
    <citation type="submission" date="2020-08" db="EMBL/GenBank/DDBJ databases">
        <title>Genomic Encyclopedia of Type Strains, Phase IV (KMG-IV): sequencing the most valuable type-strain genomes for metagenomic binning, comparative biology and taxonomic classification.</title>
        <authorList>
            <person name="Goeker M."/>
        </authorList>
    </citation>
    <scope>NUCLEOTIDE SEQUENCE [LARGE SCALE GENOMIC DNA]</scope>
    <source>
        <strain evidence="3 4">DSM 103733</strain>
    </source>
</reference>
<dbReference type="RefSeq" id="WP_082125733.1">
    <property type="nucleotide sequence ID" value="NZ_JACHEK010000008.1"/>
</dbReference>
<dbReference type="GO" id="GO:0005737">
    <property type="term" value="C:cytoplasm"/>
    <property type="evidence" value="ECO:0007669"/>
    <property type="project" value="TreeGrafter"/>
</dbReference>
<protein>
    <submittedName>
        <fullName evidence="3">2-keto-4-pentenoate hydratase</fullName>
    </submittedName>
</protein>
<name>A0A841JY59_9BACT</name>
<accession>A0A841JY59</accession>
<dbReference type="InterPro" id="IPR011234">
    <property type="entry name" value="Fumarylacetoacetase-like_C"/>
</dbReference>
<dbReference type="GO" id="GO:0008684">
    <property type="term" value="F:2-oxopent-4-enoate hydratase activity"/>
    <property type="evidence" value="ECO:0007669"/>
    <property type="project" value="TreeGrafter"/>
</dbReference>
<keyword evidence="4" id="KW-1185">Reference proteome</keyword>
<sequence length="267" mass="28679">MSTTTDVAGHRIPPIENDRMRQAAEVLLRARRERMPIAELPANLQPHNLDEAYALQDVMAEACGPIGGWKVGAPSPDATPLFSAMPYWGGYGPSGVQLVDHFRRLRGVEAEIAFCLGHDLPPREKPYSREEVADAIASAHPAIELLESAFLDPDKAARLSVIGDLQMNGGFVHGPALPDWQNVNLAEESVTVTVDGAVRFNGTASNSAGTDLLRLVTYLANEGSYRTAGLHAGDWITTGSWSGKALASLGSTVEARFSTFGVVTLRF</sequence>
<dbReference type="Proteomes" id="UP000538666">
    <property type="component" value="Unassembled WGS sequence"/>
</dbReference>
<feature type="domain" description="Fumarylacetoacetase-like C-terminal" evidence="2">
    <location>
        <begin position="108"/>
        <end position="264"/>
    </location>
</feature>
<evidence type="ECO:0000313" key="3">
    <source>
        <dbReference type="EMBL" id="MBB6146080.1"/>
    </source>
</evidence>
<organism evidence="3 4">
    <name type="scientific">Silvibacterium bohemicum</name>
    <dbReference type="NCBI Taxonomy" id="1577686"/>
    <lineage>
        <taxon>Bacteria</taxon>
        <taxon>Pseudomonadati</taxon>
        <taxon>Acidobacteriota</taxon>
        <taxon>Terriglobia</taxon>
        <taxon>Terriglobales</taxon>
        <taxon>Acidobacteriaceae</taxon>
        <taxon>Silvibacterium</taxon>
    </lineage>
</organism>
<evidence type="ECO:0000256" key="1">
    <source>
        <dbReference type="ARBA" id="ARBA00023239"/>
    </source>
</evidence>
<dbReference type="SUPFAM" id="SSF56529">
    <property type="entry name" value="FAH"/>
    <property type="match status" value="1"/>
</dbReference>
<dbReference type="InterPro" id="IPR050772">
    <property type="entry name" value="Hydratase-Decarb/MhpD_sf"/>
</dbReference>
<gene>
    <name evidence="3" type="ORF">HNQ77_004050</name>
</gene>
<dbReference type="InterPro" id="IPR036663">
    <property type="entry name" value="Fumarylacetoacetase_C_sf"/>
</dbReference>
<proteinExistence type="predicted"/>
<dbReference type="PANTHER" id="PTHR30143">
    <property type="entry name" value="ACID HYDRATASE"/>
    <property type="match status" value="1"/>
</dbReference>
<dbReference type="Gene3D" id="3.90.850.10">
    <property type="entry name" value="Fumarylacetoacetase-like, C-terminal domain"/>
    <property type="match status" value="1"/>
</dbReference>
<keyword evidence="1" id="KW-0456">Lyase</keyword>
<dbReference type="OrthoDB" id="9792137at2"/>
<dbReference type="AlphaFoldDB" id="A0A841JY59"/>
<dbReference type="PANTHER" id="PTHR30143:SF0">
    <property type="entry name" value="2-KETO-4-PENTENOATE HYDRATASE"/>
    <property type="match status" value="1"/>
</dbReference>
<evidence type="ECO:0000313" key="4">
    <source>
        <dbReference type="Proteomes" id="UP000538666"/>
    </source>
</evidence>
<dbReference type="Pfam" id="PF01557">
    <property type="entry name" value="FAA_hydrolase"/>
    <property type="match status" value="1"/>
</dbReference>